<feature type="domain" description="HTH iclR-type" evidence="7">
    <location>
        <begin position="11"/>
        <end position="71"/>
    </location>
</feature>
<evidence type="ECO:0000313" key="10">
    <source>
        <dbReference type="Proteomes" id="UP000006461"/>
    </source>
</evidence>
<dbReference type="GO" id="GO:0003700">
    <property type="term" value="F:DNA-binding transcription factor activity"/>
    <property type="evidence" value="ECO:0007669"/>
    <property type="project" value="TreeGrafter"/>
</dbReference>
<dbReference type="SMART" id="SM00346">
    <property type="entry name" value="HTH_ICLR"/>
    <property type="match status" value="1"/>
</dbReference>
<dbReference type="InterPro" id="IPR029016">
    <property type="entry name" value="GAF-like_dom_sf"/>
</dbReference>
<keyword evidence="2" id="KW-0805">Transcription regulation</keyword>
<dbReference type="Gene3D" id="1.10.10.10">
    <property type="entry name" value="Winged helix-like DNA-binding domain superfamily/Winged helix DNA-binding domain"/>
    <property type="match status" value="1"/>
</dbReference>
<evidence type="ECO:0000256" key="6">
    <source>
        <dbReference type="ARBA" id="ARBA00070406"/>
    </source>
</evidence>
<dbReference type="InterPro" id="IPR005471">
    <property type="entry name" value="Tscrpt_reg_IclR_N"/>
</dbReference>
<dbReference type="KEGG" id="mmar:MODMU_3388"/>
<dbReference type="InterPro" id="IPR036388">
    <property type="entry name" value="WH-like_DNA-bd_sf"/>
</dbReference>
<dbReference type="GO" id="GO:0045892">
    <property type="term" value="P:negative regulation of DNA-templated transcription"/>
    <property type="evidence" value="ECO:0007669"/>
    <property type="project" value="TreeGrafter"/>
</dbReference>
<evidence type="ECO:0000256" key="1">
    <source>
        <dbReference type="ARBA" id="ARBA00022798"/>
    </source>
</evidence>
<keyword evidence="10" id="KW-1185">Reference proteome</keyword>
<dbReference type="HOGENOM" id="CLU_062618_0_1_11"/>
<evidence type="ECO:0000313" key="9">
    <source>
        <dbReference type="EMBL" id="CCH88800.1"/>
    </source>
</evidence>
<dbReference type="SUPFAM" id="SSF46785">
    <property type="entry name" value="Winged helix' DNA-binding domain"/>
    <property type="match status" value="1"/>
</dbReference>
<feature type="domain" description="IclR-ED" evidence="8">
    <location>
        <begin position="72"/>
        <end position="256"/>
    </location>
</feature>
<evidence type="ECO:0000259" key="7">
    <source>
        <dbReference type="PROSITE" id="PS51077"/>
    </source>
</evidence>
<evidence type="ECO:0000259" key="8">
    <source>
        <dbReference type="PROSITE" id="PS51078"/>
    </source>
</evidence>
<dbReference type="Pfam" id="PF09339">
    <property type="entry name" value="HTH_IclR"/>
    <property type="match status" value="1"/>
</dbReference>
<keyword evidence="3" id="KW-0238">DNA-binding</keyword>
<dbReference type="eggNOG" id="COG1414">
    <property type="taxonomic scope" value="Bacteria"/>
</dbReference>
<dbReference type="Proteomes" id="UP000006461">
    <property type="component" value="Chromosome"/>
</dbReference>
<dbReference type="OMA" id="YWLTPKA"/>
<organism evidence="9 10">
    <name type="scientific">Modestobacter italicus (strain DSM 44449 / CECT 9708 / BC 501)</name>
    <dbReference type="NCBI Taxonomy" id="2732864"/>
    <lineage>
        <taxon>Bacteria</taxon>
        <taxon>Bacillati</taxon>
        <taxon>Actinomycetota</taxon>
        <taxon>Actinomycetes</taxon>
        <taxon>Geodermatophilales</taxon>
        <taxon>Geodermatophilaceae</taxon>
        <taxon>Modestobacter</taxon>
    </lineage>
</organism>
<reference evidence="9 10" key="1">
    <citation type="journal article" date="2012" name="J. Bacteriol.">
        <title>Genome Sequence of Radiation-Resistant Modestobacter marinus Strain BC501, a Representative Actinobacterium That Thrives on Calcareous Stone Surfaces.</title>
        <authorList>
            <person name="Normand P."/>
            <person name="Gury J."/>
            <person name="Pujic P."/>
            <person name="Chouaia B."/>
            <person name="Crotti E."/>
            <person name="Brusetti L."/>
            <person name="Daffonchio D."/>
            <person name="Vacherie B."/>
            <person name="Barbe V."/>
            <person name="Medigue C."/>
            <person name="Calteau A."/>
            <person name="Ghodhbane-Gtari F."/>
            <person name="Essoussi I."/>
            <person name="Nouioui I."/>
            <person name="Abbassi-Ghozzi I."/>
            <person name="Gtari M."/>
        </authorList>
    </citation>
    <scope>NUCLEOTIDE SEQUENCE [LARGE SCALE GENOMIC DNA]</scope>
    <source>
        <strain evidence="10">BC 501</strain>
    </source>
</reference>
<keyword evidence="1" id="KW-0319">Glycerol metabolism</keyword>
<evidence type="ECO:0000256" key="5">
    <source>
        <dbReference type="ARBA" id="ARBA00058938"/>
    </source>
</evidence>
<dbReference type="SUPFAM" id="SSF55781">
    <property type="entry name" value="GAF domain-like"/>
    <property type="match status" value="1"/>
</dbReference>
<dbReference type="InterPro" id="IPR014757">
    <property type="entry name" value="Tscrpt_reg_IclR_C"/>
</dbReference>
<evidence type="ECO:0000256" key="2">
    <source>
        <dbReference type="ARBA" id="ARBA00023015"/>
    </source>
</evidence>
<proteinExistence type="predicted"/>
<evidence type="ECO:0000256" key="4">
    <source>
        <dbReference type="ARBA" id="ARBA00023163"/>
    </source>
</evidence>
<dbReference type="InterPro" id="IPR050707">
    <property type="entry name" value="HTH_MetabolicPath_Reg"/>
</dbReference>
<dbReference type="PANTHER" id="PTHR30136:SF34">
    <property type="entry name" value="TRANSCRIPTIONAL REGULATOR"/>
    <property type="match status" value="1"/>
</dbReference>
<accession>I4EZI7</accession>
<protein>
    <recommendedName>
        <fullName evidence="6">Glycerol operon regulatory protein</fullName>
    </recommendedName>
</protein>
<dbReference type="OrthoDB" id="9807558at2"/>
<dbReference type="Pfam" id="PF01614">
    <property type="entry name" value="IclR_C"/>
    <property type="match status" value="1"/>
</dbReference>
<dbReference type="EMBL" id="FO203431">
    <property type="protein sequence ID" value="CCH88800.1"/>
    <property type="molecule type" value="Genomic_DNA"/>
</dbReference>
<gene>
    <name evidence="9" type="ordered locus">MODMU_3388</name>
</gene>
<dbReference type="PROSITE" id="PS51077">
    <property type="entry name" value="HTH_ICLR"/>
    <property type="match status" value="1"/>
</dbReference>
<dbReference type="InterPro" id="IPR036390">
    <property type="entry name" value="WH_DNA-bd_sf"/>
</dbReference>
<dbReference type="AlphaFoldDB" id="I4EZI7"/>
<dbReference type="GO" id="GO:0006071">
    <property type="term" value="P:glycerol metabolic process"/>
    <property type="evidence" value="ECO:0007669"/>
    <property type="project" value="UniProtKB-KW"/>
</dbReference>
<keyword evidence="4" id="KW-0804">Transcription</keyword>
<dbReference type="STRING" id="477641.MODMU_3388"/>
<dbReference type="Gene3D" id="3.30.450.40">
    <property type="match status" value="1"/>
</dbReference>
<dbReference type="PANTHER" id="PTHR30136">
    <property type="entry name" value="HELIX-TURN-HELIX TRANSCRIPTIONAL REGULATOR, ICLR FAMILY"/>
    <property type="match status" value="1"/>
</dbReference>
<dbReference type="PROSITE" id="PS51078">
    <property type="entry name" value="ICLR_ED"/>
    <property type="match status" value="1"/>
</dbReference>
<comment type="function">
    <text evidence="5">May be an activator protein for the gylABX operon.</text>
</comment>
<dbReference type="GO" id="GO:0003677">
    <property type="term" value="F:DNA binding"/>
    <property type="evidence" value="ECO:0007669"/>
    <property type="project" value="UniProtKB-KW"/>
</dbReference>
<dbReference type="PATRIC" id="fig|477641.3.peg.3205"/>
<evidence type="ECO:0000256" key="3">
    <source>
        <dbReference type="ARBA" id="ARBA00023125"/>
    </source>
</evidence>
<dbReference type="FunFam" id="1.10.10.10:FF:000056">
    <property type="entry name" value="IclR family transcriptional regulator"/>
    <property type="match status" value="1"/>
</dbReference>
<name>I4EZI7_MODI5</name>
<sequence>MAGRGTGPDFVEALARGLDVLACFDAGRPAMTLSEVAAAAGLARPTARRLLLTLEELGFVRSSGGAFQLTPKVLTLGMAYVGALGLWDIARPHLEALVARTGESSSMAQLDGSDIVYVARVAVPKLITLRVEVGTRFPAVQTSQGKVLLAALSPAELADTLAQPSRAGLPTYIGRTAEQLAAELTEVRARGWALADEELAPGVRSVAVPVRDAEGRVRAAMNVTVHAAETSTERLLGEHLPQLLRTAGDVSAEWALWQSRPHVEVPRKADAGTASA</sequence>